<comment type="catalytic activity">
    <reaction evidence="1">
        <text>a myo-inositol phosphate + H2O = myo-inositol + phosphate</text>
        <dbReference type="Rhea" id="RHEA:24056"/>
        <dbReference type="ChEBI" id="CHEBI:15377"/>
        <dbReference type="ChEBI" id="CHEBI:17268"/>
        <dbReference type="ChEBI" id="CHEBI:43474"/>
        <dbReference type="ChEBI" id="CHEBI:84139"/>
        <dbReference type="EC" id="3.1.3.25"/>
    </reaction>
</comment>
<sequence>MQIRLHARNTFTFLVAAAFFYLGYLIFFKSGDGFPEIDVDLSNIVSYAVLAVEIGGYAVRKIHEENALYISQKRLTDDAKAEPLTKADLVSNFLILDVLKRFPRLKIVTEEKDTSVSESDVAPYRADSYSMWLSAVEGILAKIPSRRLSLSDVQVYIDPLDATQEYTEGLTDYVTVMACVVVKDEPIFGAIFRPFSNETMVGVKGWGVMKSSRGMTIPVNRKDTAKKVVVSRSHAGDVEKLVRRSFGEAYEVESVGGSGYKVLRLLNGTAELYIHQTAIKKWDTCAGDAILRSFGGAMIDLDGVPLRYVMLMLKRGLIASVRTPYMYVKKIVQNEKP</sequence>
<dbReference type="PANTHER" id="PTHR43028:SF4">
    <property type="entry name" value="INOSITOL MONOPHOSPHATASE 3"/>
    <property type="match status" value="1"/>
</dbReference>
<accession>A0A0K0DCD2</accession>
<keyword evidence="17" id="KW-1185">Reference proteome</keyword>
<dbReference type="Proteomes" id="UP000035642">
    <property type="component" value="Unassembled WGS sequence"/>
</dbReference>
<evidence type="ECO:0000256" key="2">
    <source>
        <dbReference type="ARBA" id="ARBA00001946"/>
    </source>
</evidence>
<evidence type="ECO:0000256" key="16">
    <source>
        <dbReference type="SAM" id="Phobius"/>
    </source>
</evidence>
<evidence type="ECO:0000256" key="3">
    <source>
        <dbReference type="ARBA" id="ARBA00004167"/>
    </source>
</evidence>
<feature type="binding site" evidence="15">
    <location>
        <position position="158"/>
    </location>
    <ligand>
        <name>Mg(2+)</name>
        <dbReference type="ChEBI" id="CHEBI:18420"/>
        <label>1</label>
        <note>catalytic</note>
    </ligand>
</feature>
<dbReference type="InterPro" id="IPR050725">
    <property type="entry name" value="CysQ/Inositol_MonoPase"/>
</dbReference>
<evidence type="ECO:0000313" key="18">
    <source>
        <dbReference type="WBParaSite" id="ACAC_0000821201-mRNA-1"/>
    </source>
</evidence>
<dbReference type="Gene3D" id="3.30.540.10">
    <property type="entry name" value="Fructose-1,6-Bisphosphatase, subunit A, domain 1"/>
    <property type="match status" value="1"/>
</dbReference>
<dbReference type="GO" id="GO:0008254">
    <property type="term" value="F:3'-nucleotidase activity"/>
    <property type="evidence" value="ECO:0007669"/>
    <property type="project" value="TreeGrafter"/>
</dbReference>
<keyword evidence="8 15" id="KW-0479">Metal-binding</keyword>
<dbReference type="PANTHER" id="PTHR43028">
    <property type="entry name" value="3'(2'),5'-BISPHOSPHATE NUCLEOTIDASE 1"/>
    <property type="match status" value="1"/>
</dbReference>
<proteinExistence type="inferred from homology"/>
<dbReference type="InterPro" id="IPR000760">
    <property type="entry name" value="Inositol_monophosphatase-like"/>
</dbReference>
<feature type="binding site" evidence="15">
    <location>
        <position position="161"/>
    </location>
    <ligand>
        <name>Mg(2+)</name>
        <dbReference type="ChEBI" id="CHEBI:18420"/>
        <label>1</label>
        <note>catalytic</note>
    </ligand>
</feature>
<evidence type="ECO:0000256" key="4">
    <source>
        <dbReference type="ARBA" id="ARBA00005152"/>
    </source>
</evidence>
<evidence type="ECO:0000256" key="6">
    <source>
        <dbReference type="ARBA" id="ARBA00013106"/>
    </source>
</evidence>
<keyword evidence="10 15" id="KW-0460">Magnesium</keyword>
<dbReference type="EC" id="3.1.3.25" evidence="6"/>
<dbReference type="GO" id="GO:0052834">
    <property type="term" value="F:inositol monophosphate phosphatase activity"/>
    <property type="evidence" value="ECO:0007669"/>
    <property type="project" value="UniProtKB-EC"/>
</dbReference>
<dbReference type="GO" id="GO:0046854">
    <property type="term" value="P:phosphatidylinositol phosphate biosynthetic process"/>
    <property type="evidence" value="ECO:0007669"/>
    <property type="project" value="InterPro"/>
</dbReference>
<protein>
    <recommendedName>
        <fullName evidence="6">inositol-phosphate phosphatase</fullName>
        <ecNumber evidence="6">3.1.3.25</ecNumber>
    </recommendedName>
    <alternativeName>
        <fullName evidence="14">Inositol-1(or 4)-monophosphatase 3</fullName>
    </alternativeName>
    <alternativeName>
        <fullName evidence="13">Myo-inositol monophosphatase A3</fullName>
    </alternativeName>
</protein>
<dbReference type="GO" id="GO:0012505">
    <property type="term" value="C:endomembrane system"/>
    <property type="evidence" value="ECO:0007669"/>
    <property type="project" value="TreeGrafter"/>
</dbReference>
<evidence type="ECO:0000256" key="14">
    <source>
        <dbReference type="ARBA" id="ARBA00042949"/>
    </source>
</evidence>
<feature type="binding site" evidence="15">
    <location>
        <position position="160"/>
    </location>
    <ligand>
        <name>Mg(2+)</name>
        <dbReference type="ChEBI" id="CHEBI:18420"/>
        <label>1</label>
        <note>catalytic</note>
    </ligand>
</feature>
<reference evidence="18" key="2">
    <citation type="submission" date="2017-02" db="UniProtKB">
        <authorList>
            <consortium name="WormBaseParasite"/>
        </authorList>
    </citation>
    <scope>IDENTIFICATION</scope>
</reference>
<feature type="binding site" evidence="15">
    <location>
        <position position="283"/>
    </location>
    <ligand>
        <name>Mg(2+)</name>
        <dbReference type="ChEBI" id="CHEBI:18420"/>
        <label>1</label>
        <note>catalytic</note>
    </ligand>
</feature>
<keyword evidence="9" id="KW-0378">Hydrolase</keyword>
<keyword evidence="7 16" id="KW-0812">Transmembrane</keyword>
<dbReference type="AlphaFoldDB" id="A0A0K0DCD2"/>
<reference evidence="17" key="1">
    <citation type="submission" date="2012-09" db="EMBL/GenBank/DDBJ databases">
        <authorList>
            <person name="Martin A.A."/>
        </authorList>
    </citation>
    <scope>NUCLEOTIDE SEQUENCE</scope>
</reference>
<evidence type="ECO:0000256" key="1">
    <source>
        <dbReference type="ARBA" id="ARBA00001033"/>
    </source>
</evidence>
<dbReference type="FunFam" id="3.30.540.10:FF:000012">
    <property type="entry name" value="Blast:Putative inositol monophosphatase 3"/>
    <property type="match status" value="1"/>
</dbReference>
<dbReference type="GO" id="GO:0005737">
    <property type="term" value="C:cytoplasm"/>
    <property type="evidence" value="ECO:0007669"/>
    <property type="project" value="UniProtKB-ARBA"/>
</dbReference>
<keyword evidence="11 16" id="KW-1133">Transmembrane helix</keyword>
<comment type="cofactor">
    <cofactor evidence="2 15">
        <name>Mg(2+)</name>
        <dbReference type="ChEBI" id="CHEBI:18420"/>
    </cofactor>
</comment>
<evidence type="ECO:0000256" key="12">
    <source>
        <dbReference type="ARBA" id="ARBA00023136"/>
    </source>
</evidence>
<feature type="binding site" evidence="15">
    <location>
        <position position="110"/>
    </location>
    <ligand>
        <name>Mg(2+)</name>
        <dbReference type="ChEBI" id="CHEBI:18420"/>
        <label>1</label>
        <note>catalytic</note>
    </ligand>
</feature>
<dbReference type="STRING" id="6313.A0A0K0DCD2"/>
<evidence type="ECO:0000256" key="13">
    <source>
        <dbReference type="ARBA" id="ARBA00042119"/>
    </source>
</evidence>
<comment type="similarity">
    <text evidence="5">Belongs to the inositol monophosphatase superfamily.</text>
</comment>
<dbReference type="InterPro" id="IPR020550">
    <property type="entry name" value="Inositol_monophosphatase_CS"/>
</dbReference>
<evidence type="ECO:0000256" key="7">
    <source>
        <dbReference type="ARBA" id="ARBA00022692"/>
    </source>
</evidence>
<evidence type="ECO:0000256" key="11">
    <source>
        <dbReference type="ARBA" id="ARBA00022989"/>
    </source>
</evidence>
<dbReference type="GO" id="GO:0016020">
    <property type="term" value="C:membrane"/>
    <property type="evidence" value="ECO:0007669"/>
    <property type="project" value="UniProtKB-SubCell"/>
</dbReference>
<dbReference type="Gene3D" id="3.40.190.80">
    <property type="match status" value="1"/>
</dbReference>
<evidence type="ECO:0000256" key="8">
    <source>
        <dbReference type="ARBA" id="ARBA00022723"/>
    </source>
</evidence>
<comment type="pathway">
    <text evidence="4">Polyol metabolism; myo-inositol biosynthesis; myo-inositol from D-glucose 6-phosphate: step 2/2.</text>
</comment>
<comment type="subcellular location">
    <subcellularLocation>
        <location evidence="3">Membrane</location>
        <topology evidence="3">Single-pass membrane protein</topology>
    </subcellularLocation>
</comment>
<organism evidence="17 18">
    <name type="scientific">Angiostrongylus cantonensis</name>
    <name type="common">Rat lungworm</name>
    <dbReference type="NCBI Taxonomy" id="6313"/>
    <lineage>
        <taxon>Eukaryota</taxon>
        <taxon>Metazoa</taxon>
        <taxon>Ecdysozoa</taxon>
        <taxon>Nematoda</taxon>
        <taxon>Chromadorea</taxon>
        <taxon>Rhabditida</taxon>
        <taxon>Rhabditina</taxon>
        <taxon>Rhabditomorpha</taxon>
        <taxon>Strongyloidea</taxon>
        <taxon>Metastrongylidae</taxon>
        <taxon>Angiostrongylus</taxon>
    </lineage>
</organism>
<evidence type="ECO:0000256" key="5">
    <source>
        <dbReference type="ARBA" id="ARBA00009759"/>
    </source>
</evidence>
<feature type="transmembrane region" description="Helical" evidence="16">
    <location>
        <begin position="12"/>
        <end position="29"/>
    </location>
</feature>
<evidence type="ECO:0000256" key="9">
    <source>
        <dbReference type="ARBA" id="ARBA00022801"/>
    </source>
</evidence>
<evidence type="ECO:0000313" key="17">
    <source>
        <dbReference type="Proteomes" id="UP000035642"/>
    </source>
</evidence>
<dbReference type="WBParaSite" id="ACAC_0000821201-mRNA-1">
    <property type="protein sequence ID" value="ACAC_0000821201-mRNA-1"/>
    <property type="gene ID" value="ACAC_0000821201"/>
</dbReference>
<name>A0A0K0DCD2_ANGCA</name>
<evidence type="ECO:0000256" key="10">
    <source>
        <dbReference type="ARBA" id="ARBA00022842"/>
    </source>
</evidence>
<dbReference type="PROSITE" id="PS00630">
    <property type="entry name" value="IMP_2"/>
    <property type="match status" value="1"/>
</dbReference>
<dbReference type="Pfam" id="PF00459">
    <property type="entry name" value="Inositol_P"/>
    <property type="match status" value="1"/>
</dbReference>
<keyword evidence="12 16" id="KW-0472">Membrane</keyword>
<dbReference type="GO" id="GO:0046872">
    <property type="term" value="F:metal ion binding"/>
    <property type="evidence" value="ECO:0007669"/>
    <property type="project" value="UniProtKB-KW"/>
</dbReference>
<evidence type="ECO:0000256" key="15">
    <source>
        <dbReference type="PIRSR" id="PIRSR600760-2"/>
    </source>
</evidence>
<dbReference type="SUPFAM" id="SSF56655">
    <property type="entry name" value="Carbohydrate phosphatase"/>
    <property type="match status" value="1"/>
</dbReference>